<keyword evidence="12" id="KW-1185">Reference proteome</keyword>
<dbReference type="Proteomes" id="UP000712527">
    <property type="component" value="Unassembled WGS sequence"/>
</dbReference>
<dbReference type="InterPro" id="IPR036097">
    <property type="entry name" value="HisK_dim/P_sf"/>
</dbReference>
<dbReference type="RefSeq" id="WP_204792445.1">
    <property type="nucleotide sequence ID" value="NZ_JACSNQ010000001.1"/>
</dbReference>
<protein>
    <recommendedName>
        <fullName evidence="8">Sensor-like histidine kinase SenX3</fullName>
        <ecNumber evidence="3">2.7.13.3</ecNumber>
    </recommendedName>
</protein>
<evidence type="ECO:0000256" key="1">
    <source>
        <dbReference type="ARBA" id="ARBA00000085"/>
    </source>
</evidence>
<dbReference type="InterPro" id="IPR050351">
    <property type="entry name" value="BphY/WalK/GraS-like"/>
</dbReference>
<dbReference type="Gene3D" id="3.30.565.10">
    <property type="entry name" value="Histidine kinase-like ATPase, C-terminal domain"/>
    <property type="match status" value="1"/>
</dbReference>
<dbReference type="SUPFAM" id="SSF55874">
    <property type="entry name" value="ATPase domain of HSP90 chaperone/DNA topoisomerase II/histidine kinase"/>
    <property type="match status" value="1"/>
</dbReference>
<keyword evidence="4" id="KW-0597">Phosphoprotein</keyword>
<accession>A0ABS2EZU9</accession>
<reference evidence="11 12" key="1">
    <citation type="journal article" date="2021" name="Sci. Rep.">
        <title>The distribution of antibiotic resistance genes in chicken gut microbiota commensals.</title>
        <authorList>
            <person name="Juricova H."/>
            <person name="Matiasovicova J."/>
            <person name="Kubasova T."/>
            <person name="Cejkova D."/>
            <person name="Rychlik I."/>
        </authorList>
    </citation>
    <scope>NUCLEOTIDE SEQUENCE [LARGE SCALE GENOMIC DNA]</scope>
    <source>
        <strain evidence="11 12">An794</strain>
    </source>
</reference>
<evidence type="ECO:0000256" key="2">
    <source>
        <dbReference type="ARBA" id="ARBA00004236"/>
    </source>
</evidence>
<dbReference type="InterPro" id="IPR005467">
    <property type="entry name" value="His_kinase_dom"/>
</dbReference>
<dbReference type="Pfam" id="PF02518">
    <property type="entry name" value="HATPase_c"/>
    <property type="match status" value="1"/>
</dbReference>
<dbReference type="SMART" id="SM00387">
    <property type="entry name" value="HATPase_c"/>
    <property type="match status" value="1"/>
</dbReference>
<feature type="domain" description="Histidine kinase" evidence="10">
    <location>
        <begin position="190"/>
        <end position="408"/>
    </location>
</feature>
<dbReference type="InterPro" id="IPR003594">
    <property type="entry name" value="HATPase_dom"/>
</dbReference>
<dbReference type="Pfam" id="PF00512">
    <property type="entry name" value="HisKA"/>
    <property type="match status" value="1"/>
</dbReference>
<proteinExistence type="predicted"/>
<evidence type="ECO:0000256" key="4">
    <source>
        <dbReference type="ARBA" id="ARBA00022553"/>
    </source>
</evidence>
<evidence type="ECO:0000259" key="10">
    <source>
        <dbReference type="PROSITE" id="PS50109"/>
    </source>
</evidence>
<organism evidence="11 12">
    <name type="scientific">Olsenella profusa</name>
    <dbReference type="NCBI Taxonomy" id="138595"/>
    <lineage>
        <taxon>Bacteria</taxon>
        <taxon>Bacillati</taxon>
        <taxon>Actinomycetota</taxon>
        <taxon>Coriobacteriia</taxon>
        <taxon>Coriobacteriales</taxon>
        <taxon>Atopobiaceae</taxon>
        <taxon>Olsenella</taxon>
    </lineage>
</organism>
<evidence type="ECO:0000313" key="11">
    <source>
        <dbReference type="EMBL" id="MBM6774103.1"/>
    </source>
</evidence>
<keyword evidence="6 11" id="KW-0418">Kinase</keyword>
<keyword evidence="7" id="KW-0902">Two-component regulatory system</keyword>
<sequence length="408" mass="44034">MLARLRRELIAITMALVGLVLAGVLGFSLLSNAATLHAQTAKVLQRALAGDIQNAELGDVTGEQGADVALTITLDLYWDGTTGMRSNHLLSVPDSTLSDVLVEVLSSSSDEGHSEDYPISWARSRHAWGWRVALVDTYTRDATLRAQAISDLVIFLVSMGALFVVAYLLSGWALRPVERAWEQQRRFVSDASHELKTPLAVILANTQILEADGGVPKEARRWVHSTSEEVTHMKGLVEDLLTLARADEQEASGTRSAGASQAVDLSALVSGCALEFDAVAFERGCSIECALADGVTVTGDPEQLRRVVRTLLDNATKYADRGTPVRVGLSREGRRARLTVNNRGETIAPEDLAHLFDRFYRTDDARERQSSGGFGLGLAIAKSLVESMGGKISARSTDANGTTFEVTL</sequence>
<keyword evidence="9" id="KW-0812">Transmembrane</keyword>
<keyword evidence="9" id="KW-1133">Transmembrane helix</keyword>
<dbReference type="EC" id="2.7.13.3" evidence="3"/>
<feature type="transmembrane region" description="Helical" evidence="9">
    <location>
        <begin position="152"/>
        <end position="174"/>
    </location>
</feature>
<keyword evidence="5" id="KW-0808">Transferase</keyword>
<evidence type="ECO:0000256" key="6">
    <source>
        <dbReference type="ARBA" id="ARBA00022777"/>
    </source>
</evidence>
<name>A0ABS2EZU9_9ACTN</name>
<gene>
    <name evidence="11" type="ORF">H9X80_00825</name>
</gene>
<comment type="subcellular location">
    <subcellularLocation>
        <location evidence="2">Cell membrane</location>
    </subcellularLocation>
</comment>
<dbReference type="PRINTS" id="PR00344">
    <property type="entry name" value="BCTRLSENSOR"/>
</dbReference>
<dbReference type="SUPFAM" id="SSF47384">
    <property type="entry name" value="Homodimeric domain of signal transducing histidine kinase"/>
    <property type="match status" value="1"/>
</dbReference>
<keyword evidence="9" id="KW-0472">Membrane</keyword>
<dbReference type="PANTHER" id="PTHR45453">
    <property type="entry name" value="PHOSPHATE REGULON SENSOR PROTEIN PHOR"/>
    <property type="match status" value="1"/>
</dbReference>
<dbReference type="InterPro" id="IPR004358">
    <property type="entry name" value="Sig_transdc_His_kin-like_C"/>
</dbReference>
<dbReference type="EMBL" id="JACSNQ010000001">
    <property type="protein sequence ID" value="MBM6774103.1"/>
    <property type="molecule type" value="Genomic_DNA"/>
</dbReference>
<dbReference type="PANTHER" id="PTHR45453:SF1">
    <property type="entry name" value="PHOSPHATE REGULON SENSOR PROTEIN PHOR"/>
    <property type="match status" value="1"/>
</dbReference>
<dbReference type="Gene3D" id="1.10.287.130">
    <property type="match status" value="1"/>
</dbReference>
<evidence type="ECO:0000256" key="7">
    <source>
        <dbReference type="ARBA" id="ARBA00023012"/>
    </source>
</evidence>
<evidence type="ECO:0000256" key="3">
    <source>
        <dbReference type="ARBA" id="ARBA00012438"/>
    </source>
</evidence>
<dbReference type="InterPro" id="IPR003661">
    <property type="entry name" value="HisK_dim/P_dom"/>
</dbReference>
<dbReference type="InterPro" id="IPR036890">
    <property type="entry name" value="HATPase_C_sf"/>
</dbReference>
<evidence type="ECO:0000256" key="9">
    <source>
        <dbReference type="SAM" id="Phobius"/>
    </source>
</evidence>
<dbReference type="SMART" id="SM00388">
    <property type="entry name" value="HisKA"/>
    <property type="match status" value="1"/>
</dbReference>
<evidence type="ECO:0000313" key="12">
    <source>
        <dbReference type="Proteomes" id="UP000712527"/>
    </source>
</evidence>
<comment type="catalytic activity">
    <reaction evidence="1">
        <text>ATP + protein L-histidine = ADP + protein N-phospho-L-histidine.</text>
        <dbReference type="EC" id="2.7.13.3"/>
    </reaction>
</comment>
<dbReference type="CDD" id="cd00082">
    <property type="entry name" value="HisKA"/>
    <property type="match status" value="1"/>
</dbReference>
<comment type="caution">
    <text evidence="11">The sequence shown here is derived from an EMBL/GenBank/DDBJ whole genome shotgun (WGS) entry which is preliminary data.</text>
</comment>
<dbReference type="PROSITE" id="PS50109">
    <property type="entry name" value="HIS_KIN"/>
    <property type="match status" value="1"/>
</dbReference>
<evidence type="ECO:0000256" key="5">
    <source>
        <dbReference type="ARBA" id="ARBA00022679"/>
    </source>
</evidence>
<evidence type="ECO:0000256" key="8">
    <source>
        <dbReference type="ARBA" id="ARBA00039401"/>
    </source>
</evidence>
<dbReference type="GO" id="GO:0016301">
    <property type="term" value="F:kinase activity"/>
    <property type="evidence" value="ECO:0007669"/>
    <property type="project" value="UniProtKB-KW"/>
</dbReference>